<reference evidence="2" key="1">
    <citation type="journal article" date="2022" name="Mol. Ecol. Resour.">
        <title>The genomes of chicory, endive, great burdock and yacon provide insights into Asteraceae palaeo-polyploidization history and plant inulin production.</title>
        <authorList>
            <person name="Fan W."/>
            <person name="Wang S."/>
            <person name="Wang H."/>
            <person name="Wang A."/>
            <person name="Jiang F."/>
            <person name="Liu H."/>
            <person name="Zhao H."/>
            <person name="Xu D."/>
            <person name="Zhang Y."/>
        </authorList>
    </citation>
    <scope>NUCLEOTIDE SEQUENCE [LARGE SCALE GENOMIC DNA]</scope>
    <source>
        <strain evidence="2">cv. Yunnan</strain>
    </source>
</reference>
<accession>A0ACB9HXI1</accession>
<evidence type="ECO:0000313" key="2">
    <source>
        <dbReference type="Proteomes" id="UP001056120"/>
    </source>
</evidence>
<name>A0ACB9HXI1_9ASTR</name>
<organism evidence="1 2">
    <name type="scientific">Smallanthus sonchifolius</name>
    <dbReference type="NCBI Taxonomy" id="185202"/>
    <lineage>
        <taxon>Eukaryota</taxon>
        <taxon>Viridiplantae</taxon>
        <taxon>Streptophyta</taxon>
        <taxon>Embryophyta</taxon>
        <taxon>Tracheophyta</taxon>
        <taxon>Spermatophyta</taxon>
        <taxon>Magnoliopsida</taxon>
        <taxon>eudicotyledons</taxon>
        <taxon>Gunneridae</taxon>
        <taxon>Pentapetalae</taxon>
        <taxon>asterids</taxon>
        <taxon>campanulids</taxon>
        <taxon>Asterales</taxon>
        <taxon>Asteraceae</taxon>
        <taxon>Asteroideae</taxon>
        <taxon>Heliantheae alliance</taxon>
        <taxon>Millerieae</taxon>
        <taxon>Smallanthus</taxon>
    </lineage>
</organism>
<gene>
    <name evidence="1" type="ORF">L1987_35139</name>
</gene>
<proteinExistence type="predicted"/>
<reference evidence="1 2" key="2">
    <citation type="journal article" date="2022" name="Mol. Ecol. Resour.">
        <title>The genomes of chicory, endive, great burdock and yacon provide insights into Asteraceae paleo-polyploidization history and plant inulin production.</title>
        <authorList>
            <person name="Fan W."/>
            <person name="Wang S."/>
            <person name="Wang H."/>
            <person name="Wang A."/>
            <person name="Jiang F."/>
            <person name="Liu H."/>
            <person name="Zhao H."/>
            <person name="Xu D."/>
            <person name="Zhang Y."/>
        </authorList>
    </citation>
    <scope>NUCLEOTIDE SEQUENCE [LARGE SCALE GENOMIC DNA]</scope>
    <source>
        <strain evidence="2">cv. Yunnan</strain>
        <tissue evidence="1">Leaves</tissue>
    </source>
</reference>
<protein>
    <submittedName>
        <fullName evidence="1">Uncharacterized protein</fullName>
    </submittedName>
</protein>
<comment type="caution">
    <text evidence="1">The sequence shown here is derived from an EMBL/GenBank/DDBJ whole genome shotgun (WGS) entry which is preliminary data.</text>
</comment>
<sequence>MFEVLCGRLARVAEYQDERMFLCEFVKRPYEEGRIDDIIMADLREQINQYSLQTFSSIAYQCLNESRQQRPSMRYIVQELQKIESQIGSPTGLWGSSTGGSPWSLLLDNNQKLRKITIDHEDWIFSIGFTVEDLSGSLISSQYGSDGGPSGSELSEISFDADEEIIEILGTVGVTTGNYAV</sequence>
<keyword evidence="2" id="KW-1185">Reference proteome</keyword>
<dbReference type="EMBL" id="CM042028">
    <property type="protein sequence ID" value="KAI3799835.1"/>
    <property type="molecule type" value="Genomic_DNA"/>
</dbReference>
<dbReference type="Proteomes" id="UP001056120">
    <property type="component" value="Linkage Group LG11"/>
</dbReference>
<evidence type="ECO:0000313" key="1">
    <source>
        <dbReference type="EMBL" id="KAI3799835.1"/>
    </source>
</evidence>